<gene>
    <name evidence="1" type="ordered locus">MTR_6g014950</name>
</gene>
<proteinExistence type="predicted"/>
<dbReference type="EnsemblPlants" id="AES74928">
    <property type="protein sequence ID" value="AES74928"/>
    <property type="gene ID" value="MTR_6g014950"/>
</dbReference>
<dbReference type="EMBL" id="CM001222">
    <property type="protein sequence ID" value="AES74928.1"/>
    <property type="molecule type" value="Genomic_DNA"/>
</dbReference>
<dbReference type="Proteomes" id="UP000002051">
    <property type="component" value="Chromosome 6"/>
</dbReference>
<keyword evidence="3" id="KW-1185">Reference proteome</keyword>
<name>G7KMD1_MEDTR</name>
<dbReference type="PaxDb" id="3880-AES74928"/>
<protein>
    <submittedName>
        <fullName evidence="1 2">Uncharacterized protein</fullName>
    </submittedName>
</protein>
<reference evidence="2" key="3">
    <citation type="submission" date="2015-04" db="UniProtKB">
        <authorList>
            <consortium name="EnsemblPlants"/>
        </authorList>
    </citation>
    <scope>IDENTIFICATION</scope>
    <source>
        <strain evidence="2">cv. Jemalong A17</strain>
    </source>
</reference>
<dbReference type="HOGENOM" id="CLU_2797815_0_0_1"/>
<organism evidence="1 3">
    <name type="scientific">Medicago truncatula</name>
    <name type="common">Barrel medic</name>
    <name type="synonym">Medicago tribuloides</name>
    <dbReference type="NCBI Taxonomy" id="3880"/>
    <lineage>
        <taxon>Eukaryota</taxon>
        <taxon>Viridiplantae</taxon>
        <taxon>Streptophyta</taxon>
        <taxon>Embryophyta</taxon>
        <taxon>Tracheophyta</taxon>
        <taxon>Spermatophyta</taxon>
        <taxon>Magnoliopsida</taxon>
        <taxon>eudicotyledons</taxon>
        <taxon>Gunneridae</taxon>
        <taxon>Pentapetalae</taxon>
        <taxon>rosids</taxon>
        <taxon>fabids</taxon>
        <taxon>Fabales</taxon>
        <taxon>Fabaceae</taxon>
        <taxon>Papilionoideae</taxon>
        <taxon>50 kb inversion clade</taxon>
        <taxon>NPAAA clade</taxon>
        <taxon>Hologalegina</taxon>
        <taxon>IRL clade</taxon>
        <taxon>Trifolieae</taxon>
        <taxon>Medicago</taxon>
    </lineage>
</organism>
<evidence type="ECO:0000313" key="3">
    <source>
        <dbReference type="Proteomes" id="UP000002051"/>
    </source>
</evidence>
<accession>G7KMD1</accession>
<sequence length="68" mass="7766">MINFLSMSPILMNDDVVNVCICQYTNKNLRLNVGKVADLTYWESATQMIADVFKPFKTFCIFLPKIGT</sequence>
<evidence type="ECO:0000313" key="1">
    <source>
        <dbReference type="EMBL" id="AES74928.1"/>
    </source>
</evidence>
<reference evidence="1 3" key="1">
    <citation type="journal article" date="2011" name="Nature">
        <title>The Medicago genome provides insight into the evolution of rhizobial symbioses.</title>
        <authorList>
            <person name="Young N.D."/>
            <person name="Debelle F."/>
            <person name="Oldroyd G.E."/>
            <person name="Geurts R."/>
            <person name="Cannon S.B."/>
            <person name="Udvardi M.K."/>
            <person name="Benedito V.A."/>
            <person name="Mayer K.F."/>
            <person name="Gouzy J."/>
            <person name="Schoof H."/>
            <person name="Van de Peer Y."/>
            <person name="Proost S."/>
            <person name="Cook D.R."/>
            <person name="Meyers B.C."/>
            <person name="Spannagl M."/>
            <person name="Cheung F."/>
            <person name="De Mita S."/>
            <person name="Krishnakumar V."/>
            <person name="Gundlach H."/>
            <person name="Zhou S."/>
            <person name="Mudge J."/>
            <person name="Bharti A.K."/>
            <person name="Murray J.D."/>
            <person name="Naoumkina M.A."/>
            <person name="Rosen B."/>
            <person name="Silverstein K.A."/>
            <person name="Tang H."/>
            <person name="Rombauts S."/>
            <person name="Zhao P.X."/>
            <person name="Zhou P."/>
            <person name="Barbe V."/>
            <person name="Bardou P."/>
            <person name="Bechner M."/>
            <person name="Bellec A."/>
            <person name="Berger A."/>
            <person name="Berges H."/>
            <person name="Bidwell S."/>
            <person name="Bisseling T."/>
            <person name="Choisne N."/>
            <person name="Couloux A."/>
            <person name="Denny R."/>
            <person name="Deshpande S."/>
            <person name="Dai X."/>
            <person name="Doyle J.J."/>
            <person name="Dudez A.M."/>
            <person name="Farmer A.D."/>
            <person name="Fouteau S."/>
            <person name="Franken C."/>
            <person name="Gibelin C."/>
            <person name="Gish J."/>
            <person name="Goldstein S."/>
            <person name="Gonzalez A.J."/>
            <person name="Green P.J."/>
            <person name="Hallab A."/>
            <person name="Hartog M."/>
            <person name="Hua A."/>
            <person name="Humphray S.J."/>
            <person name="Jeong D.H."/>
            <person name="Jing Y."/>
            <person name="Jocker A."/>
            <person name="Kenton S.M."/>
            <person name="Kim D.J."/>
            <person name="Klee K."/>
            <person name="Lai H."/>
            <person name="Lang C."/>
            <person name="Lin S."/>
            <person name="Macmil S.L."/>
            <person name="Magdelenat G."/>
            <person name="Matthews L."/>
            <person name="McCorrison J."/>
            <person name="Monaghan E.L."/>
            <person name="Mun J.H."/>
            <person name="Najar F.Z."/>
            <person name="Nicholson C."/>
            <person name="Noirot C."/>
            <person name="O'Bleness M."/>
            <person name="Paule C.R."/>
            <person name="Poulain J."/>
            <person name="Prion F."/>
            <person name="Qin B."/>
            <person name="Qu C."/>
            <person name="Retzel E.F."/>
            <person name="Riddle C."/>
            <person name="Sallet E."/>
            <person name="Samain S."/>
            <person name="Samson N."/>
            <person name="Sanders I."/>
            <person name="Saurat O."/>
            <person name="Scarpelli C."/>
            <person name="Schiex T."/>
            <person name="Segurens B."/>
            <person name="Severin A.J."/>
            <person name="Sherrier D.J."/>
            <person name="Shi R."/>
            <person name="Sims S."/>
            <person name="Singer S.R."/>
            <person name="Sinharoy S."/>
            <person name="Sterck L."/>
            <person name="Viollet A."/>
            <person name="Wang B.B."/>
            <person name="Wang K."/>
            <person name="Wang M."/>
            <person name="Wang X."/>
            <person name="Warfsmann J."/>
            <person name="Weissenbach J."/>
            <person name="White D.D."/>
            <person name="White J.D."/>
            <person name="Wiley G.B."/>
            <person name="Wincker P."/>
            <person name="Xing Y."/>
            <person name="Yang L."/>
            <person name="Yao Z."/>
            <person name="Ying F."/>
            <person name="Zhai J."/>
            <person name="Zhou L."/>
            <person name="Zuber A."/>
            <person name="Denarie J."/>
            <person name="Dixon R.A."/>
            <person name="May G.D."/>
            <person name="Schwartz D.C."/>
            <person name="Rogers J."/>
            <person name="Quetier F."/>
            <person name="Town C.D."/>
            <person name="Roe B.A."/>
        </authorList>
    </citation>
    <scope>NUCLEOTIDE SEQUENCE [LARGE SCALE GENOMIC DNA]</scope>
    <source>
        <strain evidence="1">A17</strain>
        <strain evidence="2 3">cv. Jemalong A17</strain>
    </source>
</reference>
<dbReference type="AlphaFoldDB" id="G7KMD1"/>
<evidence type="ECO:0000313" key="2">
    <source>
        <dbReference type="EnsemblPlants" id="AES74928"/>
    </source>
</evidence>
<reference evidence="1 3" key="2">
    <citation type="journal article" date="2014" name="BMC Genomics">
        <title>An improved genome release (version Mt4.0) for the model legume Medicago truncatula.</title>
        <authorList>
            <person name="Tang H."/>
            <person name="Krishnakumar V."/>
            <person name="Bidwell S."/>
            <person name="Rosen B."/>
            <person name="Chan A."/>
            <person name="Zhou S."/>
            <person name="Gentzbittel L."/>
            <person name="Childs K.L."/>
            <person name="Yandell M."/>
            <person name="Gundlach H."/>
            <person name="Mayer K.F."/>
            <person name="Schwartz D.C."/>
            <person name="Town C.D."/>
        </authorList>
    </citation>
    <scope>GENOME REANNOTATION</scope>
    <source>
        <strain evidence="2 3">cv. Jemalong A17</strain>
    </source>
</reference>